<evidence type="ECO:0000313" key="2">
    <source>
        <dbReference type="Proteomes" id="UP000304382"/>
    </source>
</evidence>
<protein>
    <recommendedName>
        <fullName evidence="3">DUF309 domain-containing protein</fullName>
    </recommendedName>
</protein>
<dbReference type="Proteomes" id="UP000304382">
    <property type="component" value="Unassembled WGS sequence"/>
</dbReference>
<evidence type="ECO:0008006" key="3">
    <source>
        <dbReference type="Google" id="ProtNLM"/>
    </source>
</evidence>
<dbReference type="EMBL" id="BIXZ01000002">
    <property type="protein sequence ID" value="GCF14032.1"/>
    <property type="molecule type" value="Genomic_DNA"/>
</dbReference>
<name>A0A4C2EI28_9EURY</name>
<dbReference type="PANTHER" id="PTHR34796:SF1">
    <property type="entry name" value="EXPRESSED PROTEIN"/>
    <property type="match status" value="1"/>
</dbReference>
<accession>A0A4C2EI28</accession>
<sequence>MRDYLRAGIAVYNAGRYHAAHDAWEEYWLDLDSGDDERFLHGLIQFTAVVHHASEENWSGAQGLAESATEYLDGLSDPYRGVALAEVRSFLAATAADPHRAAEGDPPTLTHGGEAVGYDDLDLDATAVAAEVLAEDGRYDESVIDAAVGYARKEIDTAGGSQFVGMLFSFVRERDQRPVVYQRLRDHVELEQQKDDDVRGLFDASD</sequence>
<dbReference type="InterPro" id="IPR005500">
    <property type="entry name" value="DUF309"/>
</dbReference>
<dbReference type="OrthoDB" id="270022at2157"/>
<evidence type="ECO:0000313" key="1">
    <source>
        <dbReference type="EMBL" id="GCF14032.1"/>
    </source>
</evidence>
<dbReference type="Gene3D" id="1.10.3450.10">
    <property type="entry name" value="TTHA0068-like"/>
    <property type="match status" value="1"/>
</dbReference>
<organism evidence="1 2">
    <name type="scientific">Haloarcula mannanilytica</name>
    <dbReference type="NCBI Taxonomy" id="2509225"/>
    <lineage>
        <taxon>Archaea</taxon>
        <taxon>Methanobacteriati</taxon>
        <taxon>Methanobacteriota</taxon>
        <taxon>Stenosarchaea group</taxon>
        <taxon>Halobacteria</taxon>
        <taxon>Halobacteriales</taxon>
        <taxon>Haloarculaceae</taxon>
        <taxon>Haloarcula</taxon>
    </lineage>
</organism>
<gene>
    <name evidence="1" type="ORF">Harman_19670</name>
</gene>
<dbReference type="AlphaFoldDB" id="A0A4C2EI28"/>
<proteinExistence type="predicted"/>
<reference evidence="1 2" key="1">
    <citation type="submission" date="2019-02" db="EMBL/GenBank/DDBJ databases">
        <title>Haloarcula mannanilyticum sp. nov., a mannan degrading haloarchaeon isolated from commercial salt.</title>
        <authorList>
            <person name="Enomoto S."/>
            <person name="Shimane Y."/>
            <person name="Kamekura M."/>
            <person name="Ito T."/>
            <person name="Moriya O."/>
            <person name="Ihara K."/>
            <person name="Takahashi-Ando N."/>
            <person name="Fukushima Y."/>
            <person name="Yoshida Y."/>
            <person name="Usama R."/>
            <person name="Takai K."/>
            <person name="Minegishi H."/>
        </authorList>
    </citation>
    <scope>NUCLEOTIDE SEQUENCE [LARGE SCALE GENOMIC DNA]</scope>
    <source>
        <strain evidence="1 2">MD130-1</strain>
    </source>
</reference>
<comment type="caution">
    <text evidence="1">The sequence shown here is derived from an EMBL/GenBank/DDBJ whole genome shotgun (WGS) entry which is preliminary data.</text>
</comment>
<dbReference type="Pfam" id="PF03745">
    <property type="entry name" value="DUF309"/>
    <property type="match status" value="1"/>
</dbReference>
<dbReference type="SUPFAM" id="SSF140663">
    <property type="entry name" value="TTHA0068-like"/>
    <property type="match status" value="1"/>
</dbReference>
<dbReference type="RefSeq" id="WP_137683615.1">
    <property type="nucleotide sequence ID" value="NZ_BIXZ01000002.1"/>
</dbReference>
<dbReference type="InterPro" id="IPR023203">
    <property type="entry name" value="TTHA0068_sf"/>
</dbReference>
<dbReference type="PANTHER" id="PTHR34796">
    <property type="entry name" value="EXPRESSED PROTEIN"/>
    <property type="match status" value="1"/>
</dbReference>
<keyword evidence="2" id="KW-1185">Reference proteome</keyword>